<keyword evidence="2" id="KW-0472">Membrane</keyword>
<protein>
    <recommendedName>
        <fullName evidence="5">Polycystin cation channel PKD1/PKD2 domain-containing protein</fullName>
    </recommendedName>
</protein>
<feature type="transmembrane region" description="Helical" evidence="2">
    <location>
        <begin position="1187"/>
        <end position="1211"/>
    </location>
</feature>
<accession>A0AAE0C560</accession>
<evidence type="ECO:0000313" key="4">
    <source>
        <dbReference type="Proteomes" id="UP001190700"/>
    </source>
</evidence>
<feature type="region of interest" description="Disordered" evidence="1">
    <location>
        <begin position="498"/>
        <end position="571"/>
    </location>
</feature>
<dbReference type="InterPro" id="IPR013783">
    <property type="entry name" value="Ig-like_fold"/>
</dbReference>
<feature type="region of interest" description="Disordered" evidence="1">
    <location>
        <begin position="1540"/>
        <end position="1563"/>
    </location>
</feature>
<feature type="region of interest" description="Disordered" evidence="1">
    <location>
        <begin position="233"/>
        <end position="289"/>
    </location>
</feature>
<feature type="compositionally biased region" description="Pro residues" evidence="1">
    <location>
        <begin position="249"/>
        <end position="289"/>
    </location>
</feature>
<organism evidence="3 4">
    <name type="scientific">Cymbomonas tetramitiformis</name>
    <dbReference type="NCBI Taxonomy" id="36881"/>
    <lineage>
        <taxon>Eukaryota</taxon>
        <taxon>Viridiplantae</taxon>
        <taxon>Chlorophyta</taxon>
        <taxon>Pyramimonadophyceae</taxon>
        <taxon>Pyramimonadales</taxon>
        <taxon>Pyramimonadaceae</taxon>
        <taxon>Cymbomonas</taxon>
    </lineage>
</organism>
<feature type="transmembrane region" description="Helical" evidence="2">
    <location>
        <begin position="798"/>
        <end position="815"/>
    </location>
</feature>
<name>A0AAE0C560_9CHLO</name>
<keyword evidence="2" id="KW-1133">Transmembrane helix</keyword>
<dbReference type="Proteomes" id="UP001190700">
    <property type="component" value="Unassembled WGS sequence"/>
</dbReference>
<feature type="transmembrane region" description="Helical" evidence="2">
    <location>
        <begin position="1065"/>
        <end position="1082"/>
    </location>
</feature>
<keyword evidence="2" id="KW-0812">Transmembrane</keyword>
<dbReference type="PANTHER" id="PTHR48125:SF10">
    <property type="entry name" value="OS12G0136300 PROTEIN"/>
    <property type="match status" value="1"/>
</dbReference>
<dbReference type="GO" id="GO:0016020">
    <property type="term" value="C:membrane"/>
    <property type="evidence" value="ECO:0007669"/>
    <property type="project" value="UniProtKB-SubCell"/>
</dbReference>
<feature type="region of interest" description="Disordered" evidence="1">
    <location>
        <begin position="845"/>
        <end position="870"/>
    </location>
</feature>
<feature type="transmembrane region" description="Helical" evidence="2">
    <location>
        <begin position="1103"/>
        <end position="1126"/>
    </location>
</feature>
<feature type="compositionally biased region" description="Pro residues" evidence="1">
    <location>
        <begin position="505"/>
        <end position="517"/>
    </location>
</feature>
<evidence type="ECO:0008006" key="5">
    <source>
        <dbReference type="Google" id="ProtNLM"/>
    </source>
</evidence>
<dbReference type="EMBL" id="LGRX02027938">
    <property type="protein sequence ID" value="KAK3248597.1"/>
    <property type="molecule type" value="Genomic_DNA"/>
</dbReference>
<feature type="compositionally biased region" description="Low complexity" evidence="1">
    <location>
        <begin position="237"/>
        <end position="248"/>
    </location>
</feature>
<gene>
    <name evidence="3" type="ORF">CYMTET_41938</name>
</gene>
<reference evidence="3 4" key="1">
    <citation type="journal article" date="2015" name="Genome Biol. Evol.">
        <title>Comparative Genomics of a Bacterivorous Green Alga Reveals Evolutionary Causalities and Consequences of Phago-Mixotrophic Mode of Nutrition.</title>
        <authorList>
            <person name="Burns J.A."/>
            <person name="Paasch A."/>
            <person name="Narechania A."/>
            <person name="Kim E."/>
        </authorList>
    </citation>
    <scope>NUCLEOTIDE SEQUENCE [LARGE SCALE GENOMIC DNA]</scope>
    <source>
        <strain evidence="3 4">PLY_AMNH</strain>
    </source>
</reference>
<dbReference type="GO" id="GO:0005216">
    <property type="term" value="F:monoatomic ion channel activity"/>
    <property type="evidence" value="ECO:0007669"/>
    <property type="project" value="InterPro"/>
</dbReference>
<comment type="caution">
    <text evidence="3">The sequence shown here is derived from an EMBL/GenBank/DDBJ whole genome shotgun (WGS) entry which is preliminary data.</text>
</comment>
<evidence type="ECO:0000256" key="2">
    <source>
        <dbReference type="SAM" id="Phobius"/>
    </source>
</evidence>
<evidence type="ECO:0000256" key="1">
    <source>
        <dbReference type="SAM" id="MobiDB-lite"/>
    </source>
</evidence>
<keyword evidence="4" id="KW-1185">Reference proteome</keyword>
<dbReference type="Gene3D" id="2.60.40.10">
    <property type="entry name" value="Immunoglobulins"/>
    <property type="match status" value="1"/>
</dbReference>
<proteinExistence type="predicted"/>
<evidence type="ECO:0000313" key="3">
    <source>
        <dbReference type="EMBL" id="KAK3248597.1"/>
    </source>
</evidence>
<sequence>MSSEPSLHRRVDAGIQQGCYAVAWDEFDGDVTSGMTLRQLRDCTPTVDDGERACSFTACSVKALAEAVCEPGTYTYEYTVTDLAGFEARAEVSVAVSELAQLTSGVVLEAGSESEAGAQAEALRDVSSEEATAFRGAVAGLLGSEGQGVGGEDVTVVNVTVEGTAIRVTYTVVVASAGSAPPPHRFRRRTLRHSWSVPPKGEAALVASPARRALRSSLCMFGFSCVSPPLPSPPLPHSSLSLTSSRPTPGTPPSRPPPVPPPPHAPPSLPHPPHASPSLPHPPPLPPLPLLDLAVEEAAERLQDAETFRTHLAAAADSANVSLTTEVESITMDEERPRLTPVVDRVAAAKAALRAEVDHLAVETEEALRQVEAEVLPAMESASVSNGVTEYAVTGAFDLEMQRVEEEVEELRSALSAADELELLIAEAAGSVAEAAAQLGVSYPLHPSPPPPGLAPGQGCPYRTAATGTMKVWISVGGAELPSEAHEASAGYYHQYESLDGALPSPSPPPRPSPPPIGDRDDAVDADMATASTFGDDGERGRRLLARGGSSGRTKDGGARGSSKLKDTTGTVGETGFDIGVALGGLGGVPQRSVRTDFRFSRYFAIRNLLVGGIKLTQWRRHKAAGEVCGARVVSLGARCSTGEPLPLRFGFDPIFAPERTMYAPQLAGREAEFYPPEALEHVGNASRMWRARPFGQEEAAEEEDGADRAYVAYLDAQVSQERAFEVFRYLAESHFLDQHSHLVLAEALMWNAEQELLLKAAVRMEWVVGGSIKVSFEVISLPAPPSFLNAMVTPREALLLLVALIVLYNALSHSKQYASQLLLRLRLKLMELFSDLQEELQSSPLPRRRLASGDGREQTGGSDPSKSNRLHSAFTRSFRSSSSWIRRCSRHTSRRLTLTMLGASAPSGASSATLRTSTGRSSFFGLATVQSSRRGQDFFLFRHLLHHPGKSAHKSRMWRLVDGISIWLQVAAIGVGLAYFYCYMTLDLSAAPYFHVYHDLYARANFFLTARAEADEASAIPAASDTATEGLSPAWTLPEDPTGRNELREALRGADSLGRLLQRYWILQSVNVMLLIARIMCDMRFQEKLGYVMETLHLVRLDLLHFITLAMWLGWCFAAVAHISFGVRTQELSTLWNALGWLMSTLGTGSYGTVGQRVLGTTTKKTLKGQGQWEQTRLETVCAWGLMVPVALLMVWIVLNITVAMITLNFSRIKAHRERTEEDGDGEHILHDCAWLFKQWILRVSGRRPAVARLLEQLVRKMGTGDDLTAFEAYKNRIYRQKQEVRAETKRTRSGAVSRLRTTLSEEEGLLPSDAVALQLCDGRSVTMQEVMDAVCAAAKADRVRENPQLLQLSLDDRLLLNSFAGLLRLRTRTMARVVKGETPREPAKRLWGPLRERGSVAARWMAGAISGALTWRPSCWRAMSLVSVPAGGWQYSELGLDTAVGATPGNRASSEGEMFIDFVQMDPLLRPDTAESFAEDSSRSPLEAQWASVIPSDGNGDEINDESGIIVVEYEEGPELPLDGSKCGDVGNSGVAAPVKDTVGVHGNRGEPGSIDGGSFPGGEKAGDLVPVAAESTSYAVNERSGVVENWSGSSRKRGMSQNAAGAPPAVLVSYDQGAPRREDAPKSIIDAIGNNIPVVSINGLVKCPRKSSPILHAKGY</sequence>
<feature type="transmembrane region" description="Helical" evidence="2">
    <location>
        <begin position="961"/>
        <end position="982"/>
    </location>
</feature>
<dbReference type="PANTHER" id="PTHR48125">
    <property type="entry name" value="LP07818P1"/>
    <property type="match status" value="1"/>
</dbReference>